<feature type="domain" description="YetF C-terminal" evidence="8">
    <location>
        <begin position="81"/>
        <end position="216"/>
    </location>
</feature>
<dbReference type="Pfam" id="PF04239">
    <property type="entry name" value="DUF421"/>
    <property type="match status" value="1"/>
</dbReference>
<evidence type="ECO:0000256" key="1">
    <source>
        <dbReference type="ARBA" id="ARBA00004651"/>
    </source>
</evidence>
<evidence type="ECO:0000256" key="4">
    <source>
        <dbReference type="ARBA" id="ARBA00022692"/>
    </source>
</evidence>
<evidence type="ECO:0000256" key="3">
    <source>
        <dbReference type="ARBA" id="ARBA00022475"/>
    </source>
</evidence>
<evidence type="ECO:0000256" key="7">
    <source>
        <dbReference type="SAM" id="Phobius"/>
    </source>
</evidence>
<name>A0A5D4MCW3_9BACI</name>
<feature type="transmembrane region" description="Helical" evidence="7">
    <location>
        <begin position="6"/>
        <end position="23"/>
    </location>
</feature>
<dbReference type="AlphaFoldDB" id="A0A5D4MCW3"/>
<keyword evidence="3" id="KW-1003">Cell membrane</keyword>
<dbReference type="InterPro" id="IPR048454">
    <property type="entry name" value="YetF_N"/>
</dbReference>
<comment type="similarity">
    <text evidence="2">Belongs to the UPF0702 family.</text>
</comment>
<sequence length="232" mass="25846">MSILELTIRVVIAFVSLFIMARLSGRKEISQMTFFNFISAIAVGNIGGTIVVSAELSIRNGVLALTGWLILTVTFAYIDIKSKGARKIIEGEPIIVVKQGKIMEHSLKKTQLDVDGLLALLREKQVFSMSDVDYAIFETNGKLSVLKKQSLQTVTKNDLNIPYTSGIHPAATEVIADGRVIDNNLKRLNLKEEWLMSQLRQKGIQSVSEVFYAEVQKDGSLYVDVKRDNMTH</sequence>
<dbReference type="Pfam" id="PF20730">
    <property type="entry name" value="YetF_N"/>
    <property type="match status" value="1"/>
</dbReference>
<dbReference type="InterPro" id="IPR023090">
    <property type="entry name" value="UPF0702_alpha/beta_dom_sf"/>
</dbReference>
<comment type="subcellular location">
    <subcellularLocation>
        <location evidence="1">Cell membrane</location>
        <topology evidence="1">Multi-pass membrane protein</topology>
    </subcellularLocation>
</comment>
<reference evidence="10 11" key="1">
    <citation type="submission" date="2019-08" db="EMBL/GenBank/DDBJ databases">
        <title>Bacillus genomes from the desert of Cuatro Cienegas, Coahuila.</title>
        <authorList>
            <person name="Olmedo-Alvarez G."/>
        </authorList>
    </citation>
    <scope>NUCLEOTIDE SEQUENCE [LARGE SCALE GENOMIC DNA]</scope>
    <source>
        <strain evidence="10 11">CH128b_4D</strain>
    </source>
</reference>
<dbReference type="InterPro" id="IPR007353">
    <property type="entry name" value="DUF421"/>
</dbReference>
<evidence type="ECO:0000259" key="9">
    <source>
        <dbReference type="Pfam" id="PF20730"/>
    </source>
</evidence>
<dbReference type="EMBL" id="VTEG01000006">
    <property type="protein sequence ID" value="TYR99287.1"/>
    <property type="molecule type" value="Genomic_DNA"/>
</dbReference>
<keyword evidence="4 7" id="KW-0812">Transmembrane</keyword>
<evidence type="ECO:0000256" key="2">
    <source>
        <dbReference type="ARBA" id="ARBA00006448"/>
    </source>
</evidence>
<proteinExistence type="inferred from homology"/>
<evidence type="ECO:0000313" key="10">
    <source>
        <dbReference type="EMBL" id="TYR99287.1"/>
    </source>
</evidence>
<dbReference type="GO" id="GO:0005886">
    <property type="term" value="C:plasma membrane"/>
    <property type="evidence" value="ECO:0007669"/>
    <property type="project" value="UniProtKB-SubCell"/>
</dbReference>
<evidence type="ECO:0000256" key="5">
    <source>
        <dbReference type="ARBA" id="ARBA00022989"/>
    </source>
</evidence>
<dbReference type="Gene3D" id="3.30.240.20">
    <property type="entry name" value="bsu07140 like domains"/>
    <property type="match status" value="2"/>
</dbReference>
<feature type="transmembrane region" description="Helical" evidence="7">
    <location>
        <begin position="35"/>
        <end position="54"/>
    </location>
</feature>
<dbReference type="PANTHER" id="PTHR34582:SF7">
    <property type="entry name" value="UPF0702 TRANSMEMBRANE PROTEIN YDFS"/>
    <property type="match status" value="1"/>
</dbReference>
<feature type="domain" description="YetF-like N-terminal transmembrane" evidence="9">
    <location>
        <begin position="4"/>
        <end position="78"/>
    </location>
</feature>
<evidence type="ECO:0000259" key="8">
    <source>
        <dbReference type="Pfam" id="PF04239"/>
    </source>
</evidence>
<accession>A0A5D4MCW3</accession>
<dbReference type="RefSeq" id="WP_148953882.1">
    <property type="nucleotide sequence ID" value="NZ_VTEG01000006.1"/>
</dbReference>
<gene>
    <name evidence="10" type="ORF">FZC84_11055</name>
</gene>
<comment type="caution">
    <text evidence="10">The sequence shown here is derived from an EMBL/GenBank/DDBJ whole genome shotgun (WGS) entry which is preliminary data.</text>
</comment>
<organism evidence="10 11">
    <name type="scientific">Rossellomorea vietnamensis</name>
    <dbReference type="NCBI Taxonomy" id="218284"/>
    <lineage>
        <taxon>Bacteria</taxon>
        <taxon>Bacillati</taxon>
        <taxon>Bacillota</taxon>
        <taxon>Bacilli</taxon>
        <taxon>Bacillales</taxon>
        <taxon>Bacillaceae</taxon>
        <taxon>Rossellomorea</taxon>
    </lineage>
</organism>
<evidence type="ECO:0000256" key="6">
    <source>
        <dbReference type="ARBA" id="ARBA00023136"/>
    </source>
</evidence>
<keyword evidence="6 7" id="KW-0472">Membrane</keyword>
<dbReference type="PANTHER" id="PTHR34582">
    <property type="entry name" value="UPF0702 TRANSMEMBRANE PROTEIN YCAP"/>
    <property type="match status" value="1"/>
</dbReference>
<evidence type="ECO:0000313" key="11">
    <source>
        <dbReference type="Proteomes" id="UP000325182"/>
    </source>
</evidence>
<protein>
    <submittedName>
        <fullName evidence="10">DUF421 domain-containing protein</fullName>
    </submittedName>
</protein>
<dbReference type="Proteomes" id="UP000325182">
    <property type="component" value="Unassembled WGS sequence"/>
</dbReference>
<feature type="transmembrane region" description="Helical" evidence="7">
    <location>
        <begin position="60"/>
        <end position="78"/>
    </location>
</feature>
<keyword evidence="5 7" id="KW-1133">Transmembrane helix</keyword>